<dbReference type="InterPro" id="IPR012318">
    <property type="entry name" value="HTH_CRP"/>
</dbReference>
<dbReference type="InterPro" id="IPR014710">
    <property type="entry name" value="RmlC-like_jellyroll"/>
</dbReference>
<dbReference type="PROSITE" id="PS50042">
    <property type="entry name" value="CNMP_BINDING_3"/>
    <property type="match status" value="1"/>
</dbReference>
<keyword evidence="7" id="KW-1185">Reference proteome</keyword>
<feature type="domain" description="Cyclic nucleotide-binding" evidence="4">
    <location>
        <begin position="12"/>
        <end position="134"/>
    </location>
</feature>
<evidence type="ECO:0000259" key="5">
    <source>
        <dbReference type="PROSITE" id="PS51063"/>
    </source>
</evidence>
<accession>A0A259TUQ7</accession>
<dbReference type="Pfam" id="PF00027">
    <property type="entry name" value="cNMP_binding"/>
    <property type="match status" value="1"/>
</dbReference>
<dbReference type="Proteomes" id="UP000216446">
    <property type="component" value="Unassembled WGS sequence"/>
</dbReference>
<dbReference type="GO" id="GO:0003700">
    <property type="term" value="F:DNA-binding transcription factor activity"/>
    <property type="evidence" value="ECO:0007669"/>
    <property type="project" value="TreeGrafter"/>
</dbReference>
<dbReference type="InterPro" id="IPR050397">
    <property type="entry name" value="Env_Response_Regulators"/>
</dbReference>
<organism evidence="6 7">
    <name type="scientific">Rubricoccus marinus</name>
    <dbReference type="NCBI Taxonomy" id="716817"/>
    <lineage>
        <taxon>Bacteria</taxon>
        <taxon>Pseudomonadati</taxon>
        <taxon>Rhodothermota</taxon>
        <taxon>Rhodothermia</taxon>
        <taxon>Rhodothermales</taxon>
        <taxon>Rubricoccaceae</taxon>
        <taxon>Rubricoccus</taxon>
    </lineage>
</organism>
<dbReference type="PRINTS" id="PR00034">
    <property type="entry name" value="HTHCRP"/>
</dbReference>
<dbReference type="GO" id="GO:0005829">
    <property type="term" value="C:cytosol"/>
    <property type="evidence" value="ECO:0007669"/>
    <property type="project" value="TreeGrafter"/>
</dbReference>
<evidence type="ECO:0000256" key="1">
    <source>
        <dbReference type="ARBA" id="ARBA00023015"/>
    </source>
</evidence>
<keyword evidence="1" id="KW-0805">Transcription regulation</keyword>
<dbReference type="PROSITE" id="PS51063">
    <property type="entry name" value="HTH_CRP_2"/>
    <property type="match status" value="1"/>
</dbReference>
<gene>
    <name evidence="6" type="ORF">BSZ36_17265</name>
</gene>
<dbReference type="InterPro" id="IPR000595">
    <property type="entry name" value="cNMP-bd_dom"/>
</dbReference>
<proteinExistence type="predicted"/>
<sequence>MTAALDPALFPFAARLGDDARASIEAELRPVRLEPGAPICLEGDRCPALPFVVSGEARVYRTSAAGRALTLYRIDPGESCILTASCLLSDRPFPAFAEAETPVEALLLPADLFVRLFAQAAPLREHVFSLLARRLGDVIELVDAVAFQRVDERLARHLLDQAGAGGSVARTHEALAEALGTSREVVSRTLKEFERGGLVALARGTVSVLDAPGLRAYGAV</sequence>
<dbReference type="PANTHER" id="PTHR24567:SF74">
    <property type="entry name" value="HTH-TYPE TRANSCRIPTIONAL REGULATOR ARCR"/>
    <property type="match status" value="1"/>
</dbReference>
<dbReference type="AlphaFoldDB" id="A0A259TUQ7"/>
<dbReference type="RefSeq" id="WP_094551549.1">
    <property type="nucleotide sequence ID" value="NZ_MQWB01000010.1"/>
</dbReference>
<dbReference type="InParanoid" id="A0A259TUQ7"/>
<dbReference type="InterPro" id="IPR018490">
    <property type="entry name" value="cNMP-bd_dom_sf"/>
</dbReference>
<evidence type="ECO:0000313" key="6">
    <source>
        <dbReference type="EMBL" id="OZC01430.1"/>
    </source>
</evidence>
<dbReference type="InterPro" id="IPR036388">
    <property type="entry name" value="WH-like_DNA-bd_sf"/>
</dbReference>
<name>A0A259TUQ7_9BACT</name>
<dbReference type="Gene3D" id="1.10.10.10">
    <property type="entry name" value="Winged helix-like DNA-binding domain superfamily/Winged helix DNA-binding domain"/>
    <property type="match status" value="1"/>
</dbReference>
<dbReference type="EMBL" id="MQWB01000010">
    <property type="protein sequence ID" value="OZC01430.1"/>
    <property type="molecule type" value="Genomic_DNA"/>
</dbReference>
<evidence type="ECO:0000259" key="4">
    <source>
        <dbReference type="PROSITE" id="PS50042"/>
    </source>
</evidence>
<dbReference type="Gene3D" id="2.60.120.10">
    <property type="entry name" value="Jelly Rolls"/>
    <property type="match status" value="1"/>
</dbReference>
<dbReference type="CDD" id="cd00092">
    <property type="entry name" value="HTH_CRP"/>
    <property type="match status" value="1"/>
</dbReference>
<dbReference type="SMART" id="SM00419">
    <property type="entry name" value="HTH_CRP"/>
    <property type="match status" value="1"/>
</dbReference>
<evidence type="ECO:0000256" key="2">
    <source>
        <dbReference type="ARBA" id="ARBA00023125"/>
    </source>
</evidence>
<protein>
    <recommendedName>
        <fullName evidence="8">Crp/Fnr family transcriptional regulator</fullName>
    </recommendedName>
</protein>
<keyword evidence="2" id="KW-0238">DNA-binding</keyword>
<dbReference type="Pfam" id="PF13545">
    <property type="entry name" value="HTH_Crp_2"/>
    <property type="match status" value="1"/>
</dbReference>
<dbReference type="InterPro" id="IPR036390">
    <property type="entry name" value="WH_DNA-bd_sf"/>
</dbReference>
<dbReference type="SUPFAM" id="SSF46785">
    <property type="entry name" value="Winged helix' DNA-binding domain"/>
    <property type="match status" value="1"/>
</dbReference>
<comment type="caution">
    <text evidence="6">The sequence shown here is derived from an EMBL/GenBank/DDBJ whole genome shotgun (WGS) entry which is preliminary data.</text>
</comment>
<reference evidence="6 7" key="1">
    <citation type="submission" date="2016-11" db="EMBL/GenBank/DDBJ databases">
        <title>Study of marine rhodopsin-containing bacteria.</title>
        <authorList>
            <person name="Yoshizawa S."/>
            <person name="Kumagai Y."/>
            <person name="Kogure K."/>
        </authorList>
    </citation>
    <scope>NUCLEOTIDE SEQUENCE [LARGE SCALE GENOMIC DNA]</scope>
    <source>
        <strain evidence="6 7">SG-29</strain>
    </source>
</reference>
<feature type="domain" description="HTH crp-type" evidence="5">
    <location>
        <begin position="148"/>
        <end position="212"/>
    </location>
</feature>
<keyword evidence="3" id="KW-0804">Transcription</keyword>
<evidence type="ECO:0000256" key="3">
    <source>
        <dbReference type="ARBA" id="ARBA00023163"/>
    </source>
</evidence>
<dbReference type="GO" id="GO:0003677">
    <property type="term" value="F:DNA binding"/>
    <property type="evidence" value="ECO:0007669"/>
    <property type="project" value="UniProtKB-KW"/>
</dbReference>
<dbReference type="CDD" id="cd00038">
    <property type="entry name" value="CAP_ED"/>
    <property type="match status" value="1"/>
</dbReference>
<evidence type="ECO:0008006" key="8">
    <source>
        <dbReference type="Google" id="ProtNLM"/>
    </source>
</evidence>
<dbReference type="PANTHER" id="PTHR24567">
    <property type="entry name" value="CRP FAMILY TRANSCRIPTIONAL REGULATORY PROTEIN"/>
    <property type="match status" value="1"/>
</dbReference>
<evidence type="ECO:0000313" key="7">
    <source>
        <dbReference type="Proteomes" id="UP000216446"/>
    </source>
</evidence>
<dbReference type="SMART" id="SM00100">
    <property type="entry name" value="cNMP"/>
    <property type="match status" value="1"/>
</dbReference>
<dbReference type="SUPFAM" id="SSF51206">
    <property type="entry name" value="cAMP-binding domain-like"/>
    <property type="match status" value="1"/>
</dbReference>